<dbReference type="GO" id="GO:0003677">
    <property type="term" value="F:DNA binding"/>
    <property type="evidence" value="ECO:0007669"/>
    <property type="project" value="UniProtKB-KW"/>
</dbReference>
<accession>A0A6A6SS25</accession>
<proteinExistence type="predicted"/>
<evidence type="ECO:0008006" key="7">
    <source>
        <dbReference type="Google" id="ProtNLM"/>
    </source>
</evidence>
<keyword evidence="6" id="KW-1185">Reference proteome</keyword>
<sequence length="643" mass="71780">MTGHRKRASTSSIAISASTYPQQPAIPIVNSFTQDQPEGYPMQQLDTTVFGDMYTADLSPHAPDIFSAPFDPFCGLNPESEMSLSDQIAIDTTASYPTHTTSEMTLFLGSEEDTASTTVILTPELSRRPDLARSNSLSGNNLGVRAATTHDHIFTDEARAHVLVKEALLEDIEDYCNKSSSAQAEELSHAFREVISQEFTVSSLSSRKDEPKNSEPVRLNQGFISDCVNGKFNAAQHQKFFKANSFQAALEDPQGISSFLDRNAIDSAMNQIRSQSIDSLPGCGLGHIVLALGSYLLDTESSSKKCKVYDARVFYDAAMNLKPKILQQAFSLQAFQYLVALTFFAVLVGLPEASNILSNCIHYAQVMRLSRGSAIENLCETNVEQMHIKRSLWFLYSLEKMYCVRAEIIPILDGDYVDYPPPTAENVATDIDWLPIHCNYAGVCASILRESYSQKSLRSRGPDSLRVLEEELHHWIESLPAGLQCIDTIPDDLARLTPKERRERLLVFFRYHEALLAIHTQPHSHYSLSMSDSTPWLPYRDRGQMLSAMKIMAISGQITARDVRADPTIYRLMRICTCIFATAIIRNGGDRKDLSYLATAAGFFGRMALADIDGPLEEITEIVRIAQQSIKERRDSGHWRVED</sequence>
<evidence type="ECO:0000256" key="4">
    <source>
        <dbReference type="ARBA" id="ARBA00023242"/>
    </source>
</evidence>
<evidence type="ECO:0000256" key="2">
    <source>
        <dbReference type="ARBA" id="ARBA00022723"/>
    </source>
</evidence>
<dbReference type="AlphaFoldDB" id="A0A6A6SS25"/>
<name>A0A6A6SS25_9PLEO</name>
<dbReference type="InterPro" id="IPR050987">
    <property type="entry name" value="AtrR-like"/>
</dbReference>
<dbReference type="OrthoDB" id="39175at2759"/>
<dbReference type="PANTHER" id="PTHR46910:SF3">
    <property type="entry name" value="HALOTOLERANCE PROTEIN 9-RELATED"/>
    <property type="match status" value="1"/>
</dbReference>
<evidence type="ECO:0000256" key="1">
    <source>
        <dbReference type="ARBA" id="ARBA00004123"/>
    </source>
</evidence>
<keyword evidence="3" id="KW-0238">DNA-binding</keyword>
<comment type="subcellular location">
    <subcellularLocation>
        <location evidence="1">Nucleus</location>
    </subcellularLocation>
</comment>
<dbReference type="GO" id="GO:0046872">
    <property type="term" value="F:metal ion binding"/>
    <property type="evidence" value="ECO:0007669"/>
    <property type="project" value="UniProtKB-KW"/>
</dbReference>
<evidence type="ECO:0000313" key="5">
    <source>
        <dbReference type="EMBL" id="KAF2650519.1"/>
    </source>
</evidence>
<dbReference type="GO" id="GO:0003700">
    <property type="term" value="F:DNA-binding transcription factor activity"/>
    <property type="evidence" value="ECO:0007669"/>
    <property type="project" value="InterPro"/>
</dbReference>
<dbReference type="PANTHER" id="PTHR46910">
    <property type="entry name" value="TRANSCRIPTION FACTOR PDR1"/>
    <property type="match status" value="1"/>
</dbReference>
<keyword evidence="4" id="KW-0539">Nucleus</keyword>
<dbReference type="Proteomes" id="UP000799324">
    <property type="component" value="Unassembled WGS sequence"/>
</dbReference>
<evidence type="ECO:0000256" key="3">
    <source>
        <dbReference type="ARBA" id="ARBA00023125"/>
    </source>
</evidence>
<organism evidence="5 6">
    <name type="scientific">Lophiostoma macrostomum CBS 122681</name>
    <dbReference type="NCBI Taxonomy" id="1314788"/>
    <lineage>
        <taxon>Eukaryota</taxon>
        <taxon>Fungi</taxon>
        <taxon>Dikarya</taxon>
        <taxon>Ascomycota</taxon>
        <taxon>Pezizomycotina</taxon>
        <taxon>Dothideomycetes</taxon>
        <taxon>Pleosporomycetidae</taxon>
        <taxon>Pleosporales</taxon>
        <taxon>Lophiostomataceae</taxon>
        <taxon>Lophiostoma</taxon>
    </lineage>
</organism>
<keyword evidence="2" id="KW-0479">Metal-binding</keyword>
<dbReference type="CDD" id="cd12148">
    <property type="entry name" value="fungal_TF_MHR"/>
    <property type="match status" value="1"/>
</dbReference>
<dbReference type="EMBL" id="MU004452">
    <property type="protein sequence ID" value="KAF2650519.1"/>
    <property type="molecule type" value="Genomic_DNA"/>
</dbReference>
<reference evidence="5" key="1">
    <citation type="journal article" date="2020" name="Stud. Mycol.">
        <title>101 Dothideomycetes genomes: a test case for predicting lifestyles and emergence of pathogens.</title>
        <authorList>
            <person name="Haridas S."/>
            <person name="Albert R."/>
            <person name="Binder M."/>
            <person name="Bloem J."/>
            <person name="Labutti K."/>
            <person name="Salamov A."/>
            <person name="Andreopoulos B."/>
            <person name="Baker S."/>
            <person name="Barry K."/>
            <person name="Bills G."/>
            <person name="Bluhm B."/>
            <person name="Cannon C."/>
            <person name="Castanera R."/>
            <person name="Culley D."/>
            <person name="Daum C."/>
            <person name="Ezra D."/>
            <person name="Gonzalez J."/>
            <person name="Henrissat B."/>
            <person name="Kuo A."/>
            <person name="Liang C."/>
            <person name="Lipzen A."/>
            <person name="Lutzoni F."/>
            <person name="Magnuson J."/>
            <person name="Mondo S."/>
            <person name="Nolan M."/>
            <person name="Ohm R."/>
            <person name="Pangilinan J."/>
            <person name="Park H.-J."/>
            <person name="Ramirez L."/>
            <person name="Alfaro M."/>
            <person name="Sun H."/>
            <person name="Tritt A."/>
            <person name="Yoshinaga Y."/>
            <person name="Zwiers L.-H."/>
            <person name="Turgeon B."/>
            <person name="Goodwin S."/>
            <person name="Spatafora J."/>
            <person name="Crous P."/>
            <person name="Grigoriev I."/>
        </authorList>
    </citation>
    <scope>NUCLEOTIDE SEQUENCE</scope>
    <source>
        <strain evidence="5">CBS 122681</strain>
    </source>
</reference>
<evidence type="ECO:0000313" key="6">
    <source>
        <dbReference type="Proteomes" id="UP000799324"/>
    </source>
</evidence>
<gene>
    <name evidence="5" type="ORF">K491DRAFT_782553</name>
</gene>
<protein>
    <recommendedName>
        <fullName evidence="7">Transcription factor domain-containing protein</fullName>
    </recommendedName>
</protein>
<dbReference type="GO" id="GO:0005634">
    <property type="term" value="C:nucleus"/>
    <property type="evidence" value="ECO:0007669"/>
    <property type="project" value="UniProtKB-SubCell"/>
</dbReference>